<dbReference type="PANTHER" id="PTHR31713:SF96">
    <property type="entry name" value="OS02G0562300 PROTEIN"/>
    <property type="match status" value="1"/>
</dbReference>
<dbReference type="GO" id="GO:0043565">
    <property type="term" value="F:sequence-specific DNA binding"/>
    <property type="evidence" value="ECO:0007669"/>
    <property type="project" value="TreeGrafter"/>
</dbReference>
<feature type="region of interest" description="Disordered" evidence="1">
    <location>
        <begin position="574"/>
        <end position="689"/>
    </location>
</feature>
<feature type="compositionally biased region" description="Low complexity" evidence="1">
    <location>
        <begin position="646"/>
        <end position="660"/>
    </location>
</feature>
<feature type="compositionally biased region" description="Gly residues" evidence="1">
    <location>
        <begin position="953"/>
        <end position="970"/>
    </location>
</feature>
<dbReference type="GO" id="GO:0080142">
    <property type="term" value="P:regulation of salicylic acid biosynthetic process"/>
    <property type="evidence" value="ECO:0007669"/>
    <property type="project" value="TreeGrafter"/>
</dbReference>
<feature type="compositionally biased region" description="Low complexity" evidence="1">
    <location>
        <begin position="1048"/>
        <end position="1065"/>
    </location>
</feature>
<dbReference type="GO" id="GO:0003700">
    <property type="term" value="F:DNA-binding transcription factor activity"/>
    <property type="evidence" value="ECO:0007669"/>
    <property type="project" value="TreeGrafter"/>
</dbReference>
<proteinExistence type="predicted"/>
<feature type="compositionally biased region" description="Low complexity" evidence="1">
    <location>
        <begin position="1081"/>
        <end position="1093"/>
    </location>
</feature>
<gene>
    <name evidence="2" type="ORF">GPECTOR_59g682</name>
</gene>
<sequence length="1350" mass="131106">MRLCERNFAKKYLVGDALRAKCGAPIRIELRRSVAAAGAAAMAGHASAADGGTAAAVGGGGGAAEVVVEDEDDNVMLELVLLDGVMFRERGGDGRSLGPDDLRACTKLNNHRDEPLLQYKSGAAGGGAAAASRRILLRPERGVVTLPELTVTDSSEALLTGRKPPFRLLVSAVAADDPAAPLPGCAYAVSEDFVVATRRVKQANKADIPLLDDHVSKIEHIGRETVKKLADLRAAAAEMNVGLRLPEGAAYAVTSVGQFVGLAEAAEKDGQLKKVLQMILKLSKEKWEDAAAHAAQAVQSDFRRRVWYPPGTGTGGSQSIGLLFGCKYGAVLLREPVSLVHLSGGPVGGTLRITPEDELDSASLSVVRPLKQQAVAAWWAPNHPGWAIFKDADGAAAPGGAGVTSAAAATMQRRGSTAAGGGVGLQALAGLFAARTTGAAAAIGGAGGAGDRPGLLQLLRLRQALSGSGGVDGGGGSGGTGGGDAQALAALAAIRAAQLRAAQQGAQGGGGGGADGGGVLPPELGGLAVANLGAALGGLLQHQQLQQSQQPQQQQQPQQPVQGLPMALLEFAHQQHHRRAATAAAAAANGLRPATPPPGLLAPDPGAGAGGGPPPLESALALGEPPGGDAGDLTIAAAGSRKRARSPSPRSRSHPSPTRAGLPPGPESGQPPASPERTPSAHTATTGGAPTAQLLATITSFPSLTSCMASGAGPQTRGSLGIANLLPSFSFGPDGRLLLNSSLFAESGDGPAIHGVDNGGGGGGGAAGGDGDGAMGPPGVKVETDGGDEAAQRDRLDKGPFSSAHAAGEAVKEGRAEDGGDAGRGESTGRLDLPREPTLGQGLGEALGTGAAPKTLVPKEVPASEQDYTPFCAGLPPELLQEIAAQAAAADEEAAAKRRRLGRAPGSGGAAGSEAGGGGGGGVVRSRNSGASGVSAQARSQRQDGATPAASDGRGGGGGGGATASSSRGGGDGESRPPQHAAAVAGGGNAGRPSASGGSGSAGRAAADGSPAAHRLLRGAADAAIAGTGTGPFGGSAACATTPRGDTQQQQQQQQRPGAGAEAASGTGGDGGLRAPPSGDSAGVTGEGVASAAGSGGGGGGASAGTGRSPGGGKSAAGSGSAVGGGLGPAGQSSGVVQAGGLGPLLAAVAAATVQQEAEDLVGHAQSPGRGRESLPVAPPHGLQSDAASLSATLLLLQQEHQQQRLDHQQHQQRQRQEHHQRQQLAGLHAALAGAGLAAAGGPAQLGAQLVAALRAGSSGSGSGPIAGFPAMGLSHSLPVAALNGTGGGGSGGLGGLFDFGCGSGPAAAGADVGSLAAALAAAHHRRSEPMLRLGRGGGGGGMIAQPSVA</sequence>
<feature type="region of interest" description="Disordered" evidence="1">
    <location>
        <begin position="754"/>
        <end position="851"/>
    </location>
</feature>
<evidence type="ECO:0000313" key="3">
    <source>
        <dbReference type="Proteomes" id="UP000075714"/>
    </source>
</evidence>
<dbReference type="PANTHER" id="PTHR31713">
    <property type="entry name" value="OS02G0177800 PROTEIN"/>
    <property type="match status" value="1"/>
</dbReference>
<organism evidence="2 3">
    <name type="scientific">Gonium pectorale</name>
    <name type="common">Green alga</name>
    <dbReference type="NCBI Taxonomy" id="33097"/>
    <lineage>
        <taxon>Eukaryota</taxon>
        <taxon>Viridiplantae</taxon>
        <taxon>Chlorophyta</taxon>
        <taxon>core chlorophytes</taxon>
        <taxon>Chlorophyceae</taxon>
        <taxon>CS clade</taxon>
        <taxon>Chlamydomonadales</taxon>
        <taxon>Volvocaceae</taxon>
        <taxon>Gonium</taxon>
    </lineage>
</organism>
<reference evidence="3" key="1">
    <citation type="journal article" date="2016" name="Nat. Commun.">
        <title>The Gonium pectorale genome demonstrates co-option of cell cycle regulation during the evolution of multicellularity.</title>
        <authorList>
            <person name="Hanschen E.R."/>
            <person name="Marriage T.N."/>
            <person name="Ferris P.J."/>
            <person name="Hamaji T."/>
            <person name="Toyoda A."/>
            <person name="Fujiyama A."/>
            <person name="Neme R."/>
            <person name="Noguchi H."/>
            <person name="Minakuchi Y."/>
            <person name="Suzuki M."/>
            <person name="Kawai-Toyooka H."/>
            <person name="Smith D.R."/>
            <person name="Sparks H."/>
            <person name="Anderson J."/>
            <person name="Bakaric R."/>
            <person name="Luria V."/>
            <person name="Karger A."/>
            <person name="Kirschner M.W."/>
            <person name="Durand P.M."/>
            <person name="Michod R.E."/>
            <person name="Nozaki H."/>
            <person name="Olson B.J."/>
        </authorList>
    </citation>
    <scope>NUCLEOTIDE SEQUENCE [LARGE SCALE GENOMIC DNA]</scope>
    <source>
        <strain evidence="3">NIES-2863</strain>
    </source>
</reference>
<dbReference type="GO" id="GO:0005634">
    <property type="term" value="C:nucleus"/>
    <property type="evidence" value="ECO:0007669"/>
    <property type="project" value="TreeGrafter"/>
</dbReference>
<evidence type="ECO:0000313" key="2">
    <source>
        <dbReference type="EMBL" id="KXZ45073.1"/>
    </source>
</evidence>
<protein>
    <submittedName>
        <fullName evidence="2">Uncharacterized protein</fullName>
    </submittedName>
</protein>
<feature type="region of interest" description="Disordered" evidence="1">
    <location>
        <begin position="1164"/>
        <end position="1184"/>
    </location>
</feature>
<keyword evidence="3" id="KW-1185">Reference proteome</keyword>
<dbReference type="InterPro" id="IPR012416">
    <property type="entry name" value="CBP60"/>
</dbReference>
<dbReference type="Proteomes" id="UP000075714">
    <property type="component" value="Unassembled WGS sequence"/>
</dbReference>
<feature type="compositionally biased region" description="Low complexity" evidence="1">
    <location>
        <begin position="991"/>
        <end position="1013"/>
    </location>
</feature>
<comment type="caution">
    <text evidence="2">The sequence shown here is derived from an EMBL/GenBank/DDBJ whole genome shotgun (WGS) entry which is preliminary data.</text>
</comment>
<dbReference type="GO" id="GO:0005516">
    <property type="term" value="F:calmodulin binding"/>
    <property type="evidence" value="ECO:0007669"/>
    <property type="project" value="InterPro"/>
</dbReference>
<feature type="compositionally biased region" description="Low complexity" evidence="1">
    <location>
        <begin position="924"/>
        <end position="936"/>
    </location>
</feature>
<feature type="region of interest" description="Disordered" evidence="1">
    <location>
        <begin position="1201"/>
        <end position="1226"/>
    </location>
</feature>
<feature type="compositionally biased region" description="Basic and acidic residues" evidence="1">
    <location>
        <begin position="810"/>
        <end position="835"/>
    </location>
</feature>
<feature type="compositionally biased region" description="Gly residues" evidence="1">
    <location>
        <begin position="905"/>
        <end position="923"/>
    </location>
</feature>
<dbReference type="OrthoDB" id="542778at2759"/>
<evidence type="ECO:0000256" key="1">
    <source>
        <dbReference type="SAM" id="MobiDB-lite"/>
    </source>
</evidence>
<feature type="compositionally biased region" description="Gly residues" evidence="1">
    <location>
        <begin position="757"/>
        <end position="776"/>
    </location>
</feature>
<feature type="region of interest" description="Disordered" evidence="1">
    <location>
        <begin position="886"/>
        <end position="1013"/>
    </location>
</feature>
<dbReference type="EMBL" id="LSYV01000060">
    <property type="protein sequence ID" value="KXZ45073.1"/>
    <property type="molecule type" value="Genomic_DNA"/>
</dbReference>
<feature type="compositionally biased region" description="Low complexity" evidence="1">
    <location>
        <begin position="678"/>
        <end position="689"/>
    </location>
</feature>
<name>A0A150G5M9_GONPE</name>
<feature type="compositionally biased region" description="Basic and acidic residues" evidence="1">
    <location>
        <begin position="1202"/>
        <end position="1221"/>
    </location>
</feature>
<feature type="compositionally biased region" description="Gly residues" evidence="1">
    <location>
        <begin position="1094"/>
        <end position="1126"/>
    </location>
</feature>
<accession>A0A150G5M9</accession>
<dbReference type="STRING" id="33097.A0A150G5M9"/>
<feature type="compositionally biased region" description="Low complexity" evidence="1">
    <location>
        <begin position="581"/>
        <end position="593"/>
    </location>
</feature>
<feature type="region of interest" description="Disordered" evidence="1">
    <location>
        <begin position="1025"/>
        <end position="1126"/>
    </location>
</feature>